<dbReference type="Proteomes" id="UP001165584">
    <property type="component" value="Unassembled WGS sequence"/>
</dbReference>
<dbReference type="PROSITE" id="PS51186">
    <property type="entry name" value="GNAT"/>
    <property type="match status" value="1"/>
</dbReference>
<dbReference type="SUPFAM" id="SSF55729">
    <property type="entry name" value="Acyl-CoA N-acyltransferases (Nat)"/>
    <property type="match status" value="1"/>
</dbReference>
<dbReference type="InterPro" id="IPR000182">
    <property type="entry name" value="GNAT_dom"/>
</dbReference>
<accession>A0ABT2GLM2</accession>
<evidence type="ECO:0000256" key="1">
    <source>
        <dbReference type="ARBA" id="ARBA00022679"/>
    </source>
</evidence>
<evidence type="ECO:0000256" key="3">
    <source>
        <dbReference type="SAM" id="MobiDB-lite"/>
    </source>
</evidence>
<dbReference type="PANTHER" id="PTHR43877:SF2">
    <property type="entry name" value="AMINOALKYLPHOSPHONATE N-ACETYLTRANSFERASE-RELATED"/>
    <property type="match status" value="1"/>
</dbReference>
<evidence type="ECO:0000259" key="4">
    <source>
        <dbReference type="PROSITE" id="PS51186"/>
    </source>
</evidence>
<dbReference type="PANTHER" id="PTHR43877">
    <property type="entry name" value="AMINOALKYLPHOSPHONATE N-ACETYLTRANSFERASE-RELATED-RELATED"/>
    <property type="match status" value="1"/>
</dbReference>
<sequence>MSERNSERAQHTEHAERLQHTRPAQGVVIRRTVESDWPEVRALRLEMLADTPLAYLETVEHALRRREWEWRAWARDGSSADSITVAAITTEGRWVGTMMSKVPRGHAGAFLYGVYVAPDHRGTAAGVTDALLDRIEEWALGRGDTLTLEVNESNPRAVAAYRNRGFVETGVIRPYPLDHSLRELEMRKPLR</sequence>
<evidence type="ECO:0000313" key="5">
    <source>
        <dbReference type="EMBL" id="MCS5717021.1"/>
    </source>
</evidence>
<reference evidence="5" key="1">
    <citation type="submission" date="2022-08" db="EMBL/GenBank/DDBJ databases">
        <authorList>
            <person name="Deng Y."/>
            <person name="Han X.-F."/>
            <person name="Zhang Y.-Q."/>
        </authorList>
    </citation>
    <scope>NUCLEOTIDE SEQUENCE</scope>
    <source>
        <strain evidence="5">CPCC 205763</strain>
    </source>
</reference>
<dbReference type="InterPro" id="IPR050832">
    <property type="entry name" value="Bact_Acetyltransf"/>
</dbReference>
<gene>
    <name evidence="5" type="ORF">N1027_02620</name>
</gene>
<feature type="compositionally biased region" description="Basic and acidic residues" evidence="3">
    <location>
        <begin position="1"/>
        <end position="19"/>
    </location>
</feature>
<dbReference type="Pfam" id="PF00583">
    <property type="entry name" value="Acetyltransf_1"/>
    <property type="match status" value="1"/>
</dbReference>
<evidence type="ECO:0000256" key="2">
    <source>
        <dbReference type="ARBA" id="ARBA00023315"/>
    </source>
</evidence>
<proteinExistence type="predicted"/>
<feature type="region of interest" description="Disordered" evidence="3">
    <location>
        <begin position="1"/>
        <end position="23"/>
    </location>
</feature>
<name>A0ABT2GLM2_9MICO</name>
<evidence type="ECO:0000313" key="6">
    <source>
        <dbReference type="Proteomes" id="UP001165584"/>
    </source>
</evidence>
<dbReference type="CDD" id="cd04301">
    <property type="entry name" value="NAT_SF"/>
    <property type="match status" value="1"/>
</dbReference>
<keyword evidence="6" id="KW-1185">Reference proteome</keyword>
<dbReference type="Gene3D" id="3.40.630.30">
    <property type="match status" value="1"/>
</dbReference>
<dbReference type="RefSeq" id="WP_259504863.1">
    <property type="nucleotide sequence ID" value="NZ_JANLCM010000001.1"/>
</dbReference>
<comment type="caution">
    <text evidence="5">The sequence shown here is derived from an EMBL/GenBank/DDBJ whole genome shotgun (WGS) entry which is preliminary data.</text>
</comment>
<dbReference type="EMBL" id="JANLCM010000001">
    <property type="protein sequence ID" value="MCS5717021.1"/>
    <property type="molecule type" value="Genomic_DNA"/>
</dbReference>
<feature type="domain" description="N-acetyltransferase" evidence="4">
    <location>
        <begin position="27"/>
        <end position="191"/>
    </location>
</feature>
<dbReference type="InterPro" id="IPR016181">
    <property type="entry name" value="Acyl_CoA_acyltransferase"/>
</dbReference>
<keyword evidence="2" id="KW-0012">Acyltransferase</keyword>
<protein>
    <submittedName>
        <fullName evidence="5">GNAT family N-acetyltransferase</fullName>
    </submittedName>
</protein>
<keyword evidence="1" id="KW-0808">Transferase</keyword>
<organism evidence="5 6">
    <name type="scientific">Herbiconiux aconitum</name>
    <dbReference type="NCBI Taxonomy" id="2970913"/>
    <lineage>
        <taxon>Bacteria</taxon>
        <taxon>Bacillati</taxon>
        <taxon>Actinomycetota</taxon>
        <taxon>Actinomycetes</taxon>
        <taxon>Micrococcales</taxon>
        <taxon>Microbacteriaceae</taxon>
        <taxon>Herbiconiux</taxon>
    </lineage>
</organism>